<feature type="domain" description="Glycosyltransferase family 28 N-terminal" evidence="11">
    <location>
        <begin position="10"/>
        <end position="149"/>
    </location>
</feature>
<evidence type="ECO:0000256" key="6">
    <source>
        <dbReference type="ARBA" id="ARBA00022984"/>
    </source>
</evidence>
<comment type="pathway">
    <text evidence="10">Cell wall biogenesis; peptidoglycan biosynthesis.</text>
</comment>
<protein>
    <recommendedName>
        <fullName evidence="10">UDP-N-acetylglucosamine--N-acetylmuramyl-(pentapeptide) pyrophosphoryl-undecaprenol N-acetylglucosamine transferase</fullName>
        <ecNumber evidence="10">2.4.1.227</ecNumber>
    </recommendedName>
    <alternativeName>
        <fullName evidence="10">Undecaprenyl-PP-MurNAc-pentapeptide-UDPGlcNAc GlcNAc transferase</fullName>
    </alternativeName>
</protein>
<organism evidence="13">
    <name type="scientific">Ignavibacterium album</name>
    <dbReference type="NCBI Taxonomy" id="591197"/>
    <lineage>
        <taxon>Bacteria</taxon>
        <taxon>Pseudomonadati</taxon>
        <taxon>Ignavibacteriota</taxon>
        <taxon>Ignavibacteria</taxon>
        <taxon>Ignavibacteriales</taxon>
        <taxon>Ignavibacteriaceae</taxon>
        <taxon>Ignavibacterium</taxon>
    </lineage>
</organism>
<dbReference type="GO" id="GO:0005975">
    <property type="term" value="P:carbohydrate metabolic process"/>
    <property type="evidence" value="ECO:0007669"/>
    <property type="project" value="InterPro"/>
</dbReference>
<feature type="binding site" evidence="10">
    <location>
        <position position="298"/>
    </location>
    <ligand>
        <name>UDP-N-acetyl-alpha-D-glucosamine</name>
        <dbReference type="ChEBI" id="CHEBI:57705"/>
    </ligand>
</feature>
<dbReference type="EMBL" id="DSVI01000018">
    <property type="protein sequence ID" value="HGT48641.1"/>
    <property type="molecule type" value="Genomic_DNA"/>
</dbReference>
<dbReference type="GO" id="GO:0005886">
    <property type="term" value="C:plasma membrane"/>
    <property type="evidence" value="ECO:0007669"/>
    <property type="project" value="UniProtKB-SubCell"/>
</dbReference>
<evidence type="ECO:0000259" key="12">
    <source>
        <dbReference type="Pfam" id="PF04101"/>
    </source>
</evidence>
<gene>
    <name evidence="10 13" type="primary">murG</name>
    <name evidence="13" type="ORF">ENS56_11435</name>
</gene>
<dbReference type="InterPro" id="IPR006009">
    <property type="entry name" value="GlcNAc_MurG"/>
</dbReference>
<proteinExistence type="inferred from homology"/>
<comment type="caution">
    <text evidence="13">The sequence shown here is derived from an EMBL/GenBank/DDBJ whole genome shotgun (WGS) entry which is preliminary data.</text>
</comment>
<evidence type="ECO:0000313" key="13">
    <source>
        <dbReference type="EMBL" id="HGT48641.1"/>
    </source>
</evidence>
<feature type="binding site" evidence="10">
    <location>
        <position position="131"/>
    </location>
    <ligand>
        <name>UDP-N-acetyl-alpha-D-glucosamine</name>
        <dbReference type="ChEBI" id="CHEBI:57705"/>
    </ligand>
</feature>
<keyword evidence="6 10" id="KW-0573">Peptidoglycan synthesis</keyword>
<evidence type="ECO:0000256" key="3">
    <source>
        <dbReference type="ARBA" id="ARBA00022676"/>
    </source>
</evidence>
<dbReference type="GO" id="GO:0071555">
    <property type="term" value="P:cell wall organization"/>
    <property type="evidence" value="ECO:0007669"/>
    <property type="project" value="UniProtKB-KW"/>
</dbReference>
<dbReference type="EC" id="2.4.1.227" evidence="10"/>
<evidence type="ECO:0000256" key="4">
    <source>
        <dbReference type="ARBA" id="ARBA00022679"/>
    </source>
</evidence>
<dbReference type="GO" id="GO:0050511">
    <property type="term" value="F:undecaprenyldiphospho-muramoylpentapeptide beta-N-acetylglucosaminyltransferase activity"/>
    <property type="evidence" value="ECO:0007669"/>
    <property type="project" value="UniProtKB-UniRule"/>
</dbReference>
<evidence type="ECO:0000256" key="5">
    <source>
        <dbReference type="ARBA" id="ARBA00022960"/>
    </source>
</evidence>
<dbReference type="Gene3D" id="3.40.50.2000">
    <property type="entry name" value="Glycogen Phosphorylase B"/>
    <property type="match status" value="2"/>
</dbReference>
<dbReference type="SUPFAM" id="SSF53756">
    <property type="entry name" value="UDP-Glycosyltransferase/glycogen phosphorylase"/>
    <property type="match status" value="1"/>
</dbReference>
<feature type="binding site" evidence="10">
    <location>
        <begin position="17"/>
        <end position="19"/>
    </location>
    <ligand>
        <name>UDP-N-acetyl-alpha-D-glucosamine</name>
        <dbReference type="ChEBI" id="CHEBI:57705"/>
    </ligand>
</feature>
<comment type="caution">
    <text evidence="10">Lacks conserved residue(s) required for the propagation of feature annotation.</text>
</comment>
<dbReference type="GO" id="GO:0051301">
    <property type="term" value="P:cell division"/>
    <property type="evidence" value="ECO:0007669"/>
    <property type="project" value="UniProtKB-KW"/>
</dbReference>
<keyword evidence="7 10" id="KW-0472">Membrane</keyword>
<feature type="binding site" evidence="10">
    <location>
        <position position="173"/>
    </location>
    <ligand>
        <name>UDP-N-acetyl-alpha-D-glucosamine</name>
        <dbReference type="ChEBI" id="CHEBI:57705"/>
    </ligand>
</feature>
<evidence type="ECO:0000256" key="9">
    <source>
        <dbReference type="ARBA" id="ARBA00023316"/>
    </source>
</evidence>
<dbReference type="GO" id="GO:0009252">
    <property type="term" value="P:peptidoglycan biosynthetic process"/>
    <property type="evidence" value="ECO:0007669"/>
    <property type="project" value="UniProtKB-UniRule"/>
</dbReference>
<dbReference type="Pfam" id="PF03033">
    <property type="entry name" value="Glyco_transf_28"/>
    <property type="match status" value="1"/>
</dbReference>
<evidence type="ECO:0000256" key="8">
    <source>
        <dbReference type="ARBA" id="ARBA00023306"/>
    </source>
</evidence>
<keyword evidence="2 10" id="KW-0132">Cell division</keyword>
<keyword evidence="4 10" id="KW-0808">Transferase</keyword>
<dbReference type="InterPro" id="IPR004276">
    <property type="entry name" value="GlycoTrans_28_N"/>
</dbReference>
<evidence type="ECO:0000256" key="7">
    <source>
        <dbReference type="ARBA" id="ARBA00023136"/>
    </source>
</evidence>
<dbReference type="GO" id="GO:0008360">
    <property type="term" value="P:regulation of cell shape"/>
    <property type="evidence" value="ECO:0007669"/>
    <property type="project" value="UniProtKB-KW"/>
</dbReference>
<comment type="similarity">
    <text evidence="10">Belongs to the glycosyltransferase 28 family. MurG subfamily.</text>
</comment>
<dbReference type="AlphaFoldDB" id="A0A832G789"/>
<dbReference type="UniPathway" id="UPA00219"/>
<comment type="subcellular location">
    <subcellularLocation>
        <location evidence="10">Cell membrane</location>
        <topology evidence="10">Peripheral membrane protein</topology>
        <orientation evidence="10">Cytoplasmic side</orientation>
    </subcellularLocation>
</comment>
<dbReference type="HAMAP" id="MF_00033">
    <property type="entry name" value="MurG"/>
    <property type="match status" value="1"/>
</dbReference>
<feature type="domain" description="Glycosyl transferase family 28 C-terminal" evidence="12">
    <location>
        <begin position="196"/>
        <end position="356"/>
    </location>
</feature>
<sequence length="367" mass="40450">MSNSNTPYRFLFAAGGTGGHLYPAVAVAEEIKKLKPESEILFVGTKDRIEGRVIPKLGYKFKSIWIKGFARKFNWSNILFPLRLVVSMLQSLLISMKFKPKVAIGTGGYVAGPSIWAASVMGAKIILMESNSYPGITTRLLERYADEVHLSFDASKKYLRRHNIHKVTGNPVRENLGTTDKAEAKKYFGLDENKKTILVLGGSLGASSINNAIEKSLNTIIENNLQLIWQTGKNYYERYKNLNFAAVKIFDFVEDMNKAYSACDLLVARAGATTIAELTVLGLPAILIPSPNVAENHQYHNAKALADNNAAVLIKDDELNSKLLETILSLINDSNKLREISVNAKSLAKPDAAKQIALSAIKYAQTI</sequence>
<comment type="catalytic activity">
    <reaction evidence="10">
        <text>di-trans,octa-cis-undecaprenyl diphospho-N-acetyl-alpha-D-muramoyl-L-alanyl-D-glutamyl-meso-2,6-diaminopimeloyl-D-alanyl-D-alanine + UDP-N-acetyl-alpha-D-glucosamine = di-trans,octa-cis-undecaprenyl diphospho-[N-acetyl-alpha-D-glucosaminyl-(1-&gt;4)]-N-acetyl-alpha-D-muramoyl-L-alanyl-D-glutamyl-meso-2,6-diaminopimeloyl-D-alanyl-D-alanine + UDP + H(+)</text>
        <dbReference type="Rhea" id="RHEA:31227"/>
        <dbReference type="ChEBI" id="CHEBI:15378"/>
        <dbReference type="ChEBI" id="CHEBI:57705"/>
        <dbReference type="ChEBI" id="CHEBI:58223"/>
        <dbReference type="ChEBI" id="CHEBI:61387"/>
        <dbReference type="ChEBI" id="CHEBI:61388"/>
        <dbReference type="EC" id="2.4.1.227"/>
    </reaction>
</comment>
<keyword evidence="9 10" id="KW-0961">Cell wall biogenesis/degradation</keyword>
<name>A0A832G789_9BACT</name>
<accession>A0A832G789</accession>
<keyword evidence="3 10" id="KW-0328">Glycosyltransferase</keyword>
<dbReference type="InterPro" id="IPR007235">
    <property type="entry name" value="Glyco_trans_28_C"/>
</dbReference>
<evidence type="ECO:0000259" key="11">
    <source>
        <dbReference type="Pfam" id="PF03033"/>
    </source>
</evidence>
<dbReference type="PANTHER" id="PTHR21015">
    <property type="entry name" value="UDP-N-ACETYLGLUCOSAMINE--N-ACETYLMURAMYL-(PENTAPEPTIDE) PYROPHOSPHORYL-UNDECAPRENOL N-ACETYLGLUCOSAMINE TRANSFERASE 1"/>
    <property type="match status" value="1"/>
</dbReference>
<dbReference type="CDD" id="cd03785">
    <property type="entry name" value="GT28_MurG"/>
    <property type="match status" value="1"/>
</dbReference>
<feature type="binding site" evidence="10">
    <location>
        <position position="203"/>
    </location>
    <ligand>
        <name>UDP-N-acetyl-alpha-D-glucosamine</name>
        <dbReference type="ChEBI" id="CHEBI:57705"/>
    </ligand>
</feature>
<comment type="function">
    <text evidence="10">Cell wall formation. Catalyzes the transfer of a GlcNAc subunit on undecaprenyl-pyrophosphoryl-MurNAc-pentapeptide (lipid intermediate I) to form undecaprenyl-pyrophosphoryl-MurNAc-(pentapeptide)GlcNAc (lipid intermediate II).</text>
</comment>
<evidence type="ECO:0000256" key="10">
    <source>
        <dbReference type="HAMAP-Rule" id="MF_00033"/>
    </source>
</evidence>
<keyword evidence="5 10" id="KW-0133">Cell shape</keyword>
<evidence type="ECO:0000256" key="2">
    <source>
        <dbReference type="ARBA" id="ARBA00022618"/>
    </source>
</evidence>
<dbReference type="NCBIfam" id="TIGR01133">
    <property type="entry name" value="murG"/>
    <property type="match status" value="1"/>
</dbReference>
<evidence type="ECO:0000256" key="1">
    <source>
        <dbReference type="ARBA" id="ARBA00022475"/>
    </source>
</evidence>
<dbReference type="PANTHER" id="PTHR21015:SF22">
    <property type="entry name" value="GLYCOSYLTRANSFERASE"/>
    <property type="match status" value="1"/>
</dbReference>
<reference evidence="13" key="1">
    <citation type="journal article" date="2020" name="mSystems">
        <title>Genome- and Community-Level Interaction Insights into Carbon Utilization and Element Cycling Functions of Hydrothermarchaeota in Hydrothermal Sediment.</title>
        <authorList>
            <person name="Zhou Z."/>
            <person name="Liu Y."/>
            <person name="Xu W."/>
            <person name="Pan J."/>
            <person name="Luo Z.H."/>
            <person name="Li M."/>
        </authorList>
    </citation>
    <scope>NUCLEOTIDE SEQUENCE [LARGE SCALE GENOMIC DNA]</scope>
    <source>
        <strain evidence="13">SpSt-500</strain>
    </source>
</reference>
<keyword evidence="1 10" id="KW-1003">Cell membrane</keyword>
<keyword evidence="8 10" id="KW-0131">Cell cycle</keyword>
<dbReference type="Pfam" id="PF04101">
    <property type="entry name" value="Glyco_tran_28_C"/>
    <property type="match status" value="1"/>
</dbReference>